<keyword evidence="2 3" id="KW-0802">TPR repeat</keyword>
<evidence type="ECO:0000313" key="5">
    <source>
        <dbReference type="EMBL" id="AZL57824.1"/>
    </source>
</evidence>
<keyword evidence="4" id="KW-0732">Signal</keyword>
<evidence type="ECO:0000256" key="2">
    <source>
        <dbReference type="ARBA" id="ARBA00022803"/>
    </source>
</evidence>
<keyword evidence="1" id="KW-0677">Repeat</keyword>
<evidence type="ECO:0000313" key="6">
    <source>
        <dbReference type="Proteomes" id="UP000282002"/>
    </source>
</evidence>
<proteinExistence type="predicted"/>
<dbReference type="AlphaFoldDB" id="A0A3S8U2I1"/>
<dbReference type="InterPro" id="IPR051685">
    <property type="entry name" value="Ycf3/AcsC/BcsC/TPR_MFPF"/>
</dbReference>
<dbReference type="OrthoDB" id="146908at2"/>
<organism evidence="5 6">
    <name type="scientific">Tabrizicola piscis</name>
    <dbReference type="NCBI Taxonomy" id="2494374"/>
    <lineage>
        <taxon>Bacteria</taxon>
        <taxon>Pseudomonadati</taxon>
        <taxon>Pseudomonadota</taxon>
        <taxon>Alphaproteobacteria</taxon>
        <taxon>Rhodobacterales</taxon>
        <taxon>Paracoccaceae</taxon>
        <taxon>Tabrizicola</taxon>
    </lineage>
</organism>
<protein>
    <submittedName>
        <fullName evidence="5">Tetratricopeptide repeat protein</fullName>
    </submittedName>
</protein>
<gene>
    <name evidence="5" type="ORF">EI545_02600</name>
</gene>
<dbReference type="Gene3D" id="1.25.40.10">
    <property type="entry name" value="Tetratricopeptide repeat domain"/>
    <property type="match status" value="3"/>
</dbReference>
<evidence type="ECO:0000256" key="1">
    <source>
        <dbReference type="ARBA" id="ARBA00022737"/>
    </source>
</evidence>
<evidence type="ECO:0000256" key="3">
    <source>
        <dbReference type="PROSITE-ProRule" id="PRU00339"/>
    </source>
</evidence>
<dbReference type="KEGG" id="taw:EI545_02600"/>
<sequence>MRCRPALFPLLALGLLAPALPALAQTCEDRSPDYAARITLCDQAYAEAETEDAAALALSLKGEAQRLSGDLDGAAETLAQALVHTPANAWVWVELGNVRYDQRDIAGALAHYSAALAVEDYGDAWANRAEAWWEFRMGQNCSDDADQALRLNPQYAYANEIKGRCLIDLGRAEEALSYFDTAISLAPGYQNAYRNKMAALADLDRFQDVVALADEALRPGTVPNSNPAIEEDILARRLLALAKYSPMNMVGAEAEALLRRYPQNLAAVNIKARALIADQKPQEADALTATLRANPDGLPMEAVYFDTLAQIDVALGRLDDAFANYEAALAKDPDLSKIYARKLSELGFLPLSNAPPGVLTALRRCMDVKKAACLIAS</sequence>
<dbReference type="InterPro" id="IPR011990">
    <property type="entry name" value="TPR-like_helical_dom_sf"/>
</dbReference>
<dbReference type="Pfam" id="PF13432">
    <property type="entry name" value="TPR_16"/>
    <property type="match status" value="2"/>
</dbReference>
<feature type="chain" id="PRO_5019486983" evidence="4">
    <location>
        <begin position="25"/>
        <end position="377"/>
    </location>
</feature>
<feature type="signal peptide" evidence="4">
    <location>
        <begin position="1"/>
        <end position="24"/>
    </location>
</feature>
<evidence type="ECO:0000256" key="4">
    <source>
        <dbReference type="SAM" id="SignalP"/>
    </source>
</evidence>
<dbReference type="EMBL" id="CP034328">
    <property type="protein sequence ID" value="AZL57824.1"/>
    <property type="molecule type" value="Genomic_DNA"/>
</dbReference>
<dbReference type="RefSeq" id="WP_125324025.1">
    <property type="nucleotide sequence ID" value="NZ_CP034328.1"/>
</dbReference>
<name>A0A3S8U2I1_9RHOB</name>
<feature type="repeat" description="TPR" evidence="3">
    <location>
        <begin position="156"/>
        <end position="189"/>
    </location>
</feature>
<accession>A0A3S8U2I1</accession>
<dbReference type="PANTHER" id="PTHR44943:SF8">
    <property type="entry name" value="TPR REPEAT-CONTAINING PROTEIN MJ0263"/>
    <property type="match status" value="1"/>
</dbReference>
<dbReference type="SUPFAM" id="SSF48452">
    <property type="entry name" value="TPR-like"/>
    <property type="match status" value="2"/>
</dbReference>
<dbReference type="PANTHER" id="PTHR44943">
    <property type="entry name" value="CELLULOSE SYNTHASE OPERON PROTEIN C"/>
    <property type="match status" value="1"/>
</dbReference>
<dbReference type="Proteomes" id="UP000282002">
    <property type="component" value="Chromosome"/>
</dbReference>
<keyword evidence="6" id="KW-1185">Reference proteome</keyword>
<dbReference type="SMART" id="SM00028">
    <property type="entry name" value="TPR"/>
    <property type="match status" value="5"/>
</dbReference>
<dbReference type="InterPro" id="IPR019734">
    <property type="entry name" value="TPR_rpt"/>
</dbReference>
<dbReference type="PROSITE" id="PS50005">
    <property type="entry name" value="TPR"/>
    <property type="match status" value="1"/>
</dbReference>
<reference evidence="5 6" key="1">
    <citation type="submission" date="2018-12" db="EMBL/GenBank/DDBJ databases">
        <title>Complete genome sequencing of Tabrizicola sp. K13M18.</title>
        <authorList>
            <person name="Bae J.-W."/>
        </authorList>
    </citation>
    <scope>NUCLEOTIDE SEQUENCE [LARGE SCALE GENOMIC DNA]</scope>
    <source>
        <strain evidence="5 6">K13M18</strain>
    </source>
</reference>